<comment type="caution">
    <text evidence="11">The sequence shown here is derived from an EMBL/GenBank/DDBJ whole genome shotgun (WGS) entry which is preliminary data.</text>
</comment>
<dbReference type="CDD" id="cd03257">
    <property type="entry name" value="ABC_NikE_OppD_transporters"/>
    <property type="match status" value="1"/>
</dbReference>
<dbReference type="PROSITE" id="PS00211">
    <property type="entry name" value="ABC_TRANSPORTER_1"/>
    <property type="match status" value="1"/>
</dbReference>
<dbReference type="SMART" id="SM00382">
    <property type="entry name" value="AAA"/>
    <property type="match status" value="1"/>
</dbReference>
<evidence type="ECO:0000256" key="1">
    <source>
        <dbReference type="ARBA" id="ARBA00004202"/>
    </source>
</evidence>
<evidence type="ECO:0000256" key="7">
    <source>
        <dbReference type="ARBA" id="ARBA00022840"/>
    </source>
</evidence>
<evidence type="ECO:0000259" key="10">
    <source>
        <dbReference type="PROSITE" id="PS50893"/>
    </source>
</evidence>
<comment type="subcellular location">
    <subcellularLocation>
        <location evidence="1">Cell membrane</location>
        <topology evidence="1">Peripheral membrane protein</topology>
    </subcellularLocation>
</comment>
<evidence type="ECO:0000256" key="5">
    <source>
        <dbReference type="ARBA" id="ARBA00022519"/>
    </source>
</evidence>
<protein>
    <submittedName>
        <fullName evidence="11">ABC transporter ATP-binding protein</fullName>
    </submittedName>
</protein>
<evidence type="ECO:0000256" key="6">
    <source>
        <dbReference type="ARBA" id="ARBA00022741"/>
    </source>
</evidence>
<keyword evidence="4" id="KW-1003">Cell membrane</keyword>
<sequence length="338" mass="35595">MTASALQIEDLRIEARLADDTLVLVDGLDLELAPGEIVGVVGESGSGKTTLVRSLIGLLDKNVTVARGAVRVGGEQVLAPGRDTTASVRGGAIGTVFQDASRSLNPVLKVRAQLRELLKAHKRGISKGEAEERMRTVLRRMQIDDPERVLGSYPHQLSGGQRQRVAIALAVVSEPQIVLADECTTALDVTTQAEVVALFRELVAELGVALVFVTHDLLLAADLCDRVVVMYGGQAAEIGPTRRVLLDPRHPYSAGLLAAVPSWSADGPIRGIEGSAPRVTGAFTGCRFADRCPRATEECRAAAIPWSGGGERDGYRCIHPLSPATAPGASPGGPPVTV</sequence>
<dbReference type="InterPro" id="IPR027417">
    <property type="entry name" value="P-loop_NTPase"/>
</dbReference>
<evidence type="ECO:0000256" key="2">
    <source>
        <dbReference type="ARBA" id="ARBA00005417"/>
    </source>
</evidence>
<dbReference type="Pfam" id="PF00005">
    <property type="entry name" value="ABC_tran"/>
    <property type="match status" value="1"/>
</dbReference>
<dbReference type="InterPro" id="IPR003593">
    <property type="entry name" value="AAA+_ATPase"/>
</dbReference>
<gene>
    <name evidence="11" type="ORF">R7226_10865</name>
</gene>
<dbReference type="RefSeq" id="WP_318597165.1">
    <property type="nucleotide sequence ID" value="NZ_JAWSTH010000023.1"/>
</dbReference>
<name>A0ABU4HNF8_9ACTN</name>
<evidence type="ECO:0000256" key="3">
    <source>
        <dbReference type="ARBA" id="ARBA00022448"/>
    </source>
</evidence>
<dbReference type="Pfam" id="PF08352">
    <property type="entry name" value="oligo_HPY"/>
    <property type="match status" value="1"/>
</dbReference>
<keyword evidence="3" id="KW-0813">Transport</keyword>
<dbReference type="InterPro" id="IPR013563">
    <property type="entry name" value="Oligopep_ABC_C"/>
</dbReference>
<dbReference type="PROSITE" id="PS50893">
    <property type="entry name" value="ABC_TRANSPORTER_2"/>
    <property type="match status" value="1"/>
</dbReference>
<keyword evidence="12" id="KW-1185">Reference proteome</keyword>
<accession>A0ABU4HNF8</accession>
<dbReference type="PANTHER" id="PTHR43297:SF14">
    <property type="entry name" value="ATPASE AAA-TYPE CORE DOMAIN-CONTAINING PROTEIN"/>
    <property type="match status" value="1"/>
</dbReference>
<dbReference type="Proteomes" id="UP001284601">
    <property type="component" value="Unassembled WGS sequence"/>
</dbReference>
<feature type="domain" description="ABC transporter" evidence="10">
    <location>
        <begin position="6"/>
        <end position="257"/>
    </location>
</feature>
<keyword evidence="6" id="KW-0547">Nucleotide-binding</keyword>
<reference evidence="11 12" key="2">
    <citation type="submission" date="2023-10" db="EMBL/GenBank/DDBJ databases">
        <authorList>
            <person name="Han X.F."/>
        </authorList>
    </citation>
    <scope>NUCLEOTIDE SEQUENCE [LARGE SCALE GENOMIC DNA]</scope>
    <source>
        <strain evidence="11 12">KCTC 39840</strain>
    </source>
</reference>
<dbReference type="InterPro" id="IPR017871">
    <property type="entry name" value="ABC_transporter-like_CS"/>
</dbReference>
<proteinExistence type="inferred from homology"/>
<evidence type="ECO:0000313" key="11">
    <source>
        <dbReference type="EMBL" id="MDW5594842.1"/>
    </source>
</evidence>
<reference evidence="12" key="1">
    <citation type="submission" date="2023-07" db="EMBL/GenBank/DDBJ databases">
        <title>Conexibacter stalactiti sp. nov., isolated from stalactites in a lava cave and emended description of the genus Conexibacter.</title>
        <authorList>
            <person name="Lee S.D."/>
        </authorList>
    </citation>
    <scope>NUCLEOTIDE SEQUENCE [LARGE SCALE GENOMIC DNA]</scope>
    <source>
        <strain evidence="12">KCTC 39840</strain>
    </source>
</reference>
<organism evidence="11 12">
    <name type="scientific">Conexibacter stalactiti</name>
    <dbReference type="NCBI Taxonomy" id="1940611"/>
    <lineage>
        <taxon>Bacteria</taxon>
        <taxon>Bacillati</taxon>
        <taxon>Actinomycetota</taxon>
        <taxon>Thermoleophilia</taxon>
        <taxon>Solirubrobacterales</taxon>
        <taxon>Conexibacteraceae</taxon>
        <taxon>Conexibacter</taxon>
    </lineage>
</organism>
<dbReference type="InterPro" id="IPR050388">
    <property type="entry name" value="ABC_Ni/Peptide_Import"/>
</dbReference>
<dbReference type="PANTHER" id="PTHR43297">
    <property type="entry name" value="OLIGOPEPTIDE TRANSPORT ATP-BINDING PROTEIN APPD"/>
    <property type="match status" value="1"/>
</dbReference>
<keyword evidence="8" id="KW-1278">Translocase</keyword>
<dbReference type="NCBIfam" id="TIGR01727">
    <property type="entry name" value="oligo_HPY"/>
    <property type="match status" value="1"/>
</dbReference>
<keyword evidence="7 11" id="KW-0067">ATP-binding</keyword>
<dbReference type="Gene3D" id="3.40.50.300">
    <property type="entry name" value="P-loop containing nucleotide triphosphate hydrolases"/>
    <property type="match status" value="1"/>
</dbReference>
<dbReference type="InterPro" id="IPR003439">
    <property type="entry name" value="ABC_transporter-like_ATP-bd"/>
</dbReference>
<dbReference type="EMBL" id="JAWSTH010000023">
    <property type="protein sequence ID" value="MDW5594842.1"/>
    <property type="molecule type" value="Genomic_DNA"/>
</dbReference>
<comment type="similarity">
    <text evidence="2">Belongs to the ABC transporter superfamily.</text>
</comment>
<keyword evidence="9" id="KW-0472">Membrane</keyword>
<evidence type="ECO:0000313" key="12">
    <source>
        <dbReference type="Proteomes" id="UP001284601"/>
    </source>
</evidence>
<evidence type="ECO:0000256" key="9">
    <source>
        <dbReference type="ARBA" id="ARBA00023136"/>
    </source>
</evidence>
<dbReference type="SUPFAM" id="SSF52540">
    <property type="entry name" value="P-loop containing nucleoside triphosphate hydrolases"/>
    <property type="match status" value="1"/>
</dbReference>
<evidence type="ECO:0000256" key="4">
    <source>
        <dbReference type="ARBA" id="ARBA00022475"/>
    </source>
</evidence>
<evidence type="ECO:0000256" key="8">
    <source>
        <dbReference type="ARBA" id="ARBA00022967"/>
    </source>
</evidence>
<dbReference type="GO" id="GO:0005524">
    <property type="term" value="F:ATP binding"/>
    <property type="evidence" value="ECO:0007669"/>
    <property type="project" value="UniProtKB-KW"/>
</dbReference>
<keyword evidence="5" id="KW-0997">Cell inner membrane</keyword>